<dbReference type="Proteomes" id="UP001519309">
    <property type="component" value="Unassembled WGS sequence"/>
</dbReference>
<reference evidence="1 2" key="1">
    <citation type="submission" date="2021-03" db="EMBL/GenBank/DDBJ databases">
        <title>Genomic Encyclopedia of Type Strains, Phase IV (KMG-IV): sequencing the most valuable type-strain genomes for metagenomic binning, comparative biology and taxonomic classification.</title>
        <authorList>
            <person name="Goeker M."/>
        </authorList>
    </citation>
    <scope>NUCLEOTIDE SEQUENCE [LARGE SCALE GENOMIC DNA]</scope>
    <source>
        <strain evidence="1 2">DSM 40499</strain>
    </source>
</reference>
<organism evidence="1 2">
    <name type="scientific">Streptomyces griseochromogenes</name>
    <dbReference type="NCBI Taxonomy" id="68214"/>
    <lineage>
        <taxon>Bacteria</taxon>
        <taxon>Bacillati</taxon>
        <taxon>Actinomycetota</taxon>
        <taxon>Actinomycetes</taxon>
        <taxon>Kitasatosporales</taxon>
        <taxon>Streptomycetaceae</taxon>
        <taxon>Streptomyces</taxon>
    </lineage>
</organism>
<evidence type="ECO:0000313" key="2">
    <source>
        <dbReference type="Proteomes" id="UP001519309"/>
    </source>
</evidence>
<name>A0ABS4M432_9ACTN</name>
<keyword evidence="2" id="KW-1185">Reference proteome</keyword>
<gene>
    <name evidence="1" type="ORF">J2Z21_007200</name>
</gene>
<protein>
    <submittedName>
        <fullName evidence="1">Uncharacterized protein</fullName>
    </submittedName>
</protein>
<dbReference type="EMBL" id="JAGGLP010000020">
    <property type="protein sequence ID" value="MBP2054197.1"/>
    <property type="molecule type" value="Genomic_DNA"/>
</dbReference>
<proteinExistence type="predicted"/>
<sequence length="165" mass="17614">MTSMGILTELQAGMAELSTPMRVYVAAGRFTEPDPDLPELAAQVRALLAVVAVDEAWRRFLQGYVPPSVPEICAALEPVETHGAAAFLAWVAAVDLVWPSHRHLPVETAERAAERVVSLLGPEASWWTNHDAGCGAVNGLTSLFDSLLAGTDGEHFALALQIADD</sequence>
<accession>A0ABS4M432</accession>
<comment type="caution">
    <text evidence="1">The sequence shown here is derived from an EMBL/GenBank/DDBJ whole genome shotgun (WGS) entry which is preliminary data.</text>
</comment>
<evidence type="ECO:0000313" key="1">
    <source>
        <dbReference type="EMBL" id="MBP2054197.1"/>
    </source>
</evidence>